<dbReference type="Pfam" id="PF10322">
    <property type="entry name" value="7TM_GPCR_Sru"/>
    <property type="match status" value="1"/>
</dbReference>
<dbReference type="eggNOG" id="ENOG502TIJW">
    <property type="taxonomic scope" value="Eukaryota"/>
</dbReference>
<feature type="transmembrane region" description="Helical" evidence="1">
    <location>
        <begin position="47"/>
        <end position="68"/>
    </location>
</feature>
<dbReference type="InterPro" id="IPR003839">
    <property type="entry name" value="7TM_GPCR_serpentine_rcpt_Sru"/>
</dbReference>
<keyword evidence="1" id="KW-1133">Transmembrane helix</keyword>
<name>A0A1I7UP15_9PELO</name>
<keyword evidence="1" id="KW-0472">Membrane</keyword>
<evidence type="ECO:0000256" key="1">
    <source>
        <dbReference type="SAM" id="Phobius"/>
    </source>
</evidence>
<proteinExistence type="predicted"/>
<dbReference type="PANTHER" id="PTHR47516:SF3">
    <property type="entry name" value="SERPENTINE RECEPTOR, CLASS U"/>
    <property type="match status" value="1"/>
</dbReference>
<reference evidence="3" key="1">
    <citation type="submission" date="2016-11" db="UniProtKB">
        <authorList>
            <consortium name="WormBaseParasite"/>
        </authorList>
    </citation>
    <scope>IDENTIFICATION</scope>
</reference>
<feature type="transmembrane region" description="Helical" evidence="1">
    <location>
        <begin position="74"/>
        <end position="99"/>
    </location>
</feature>
<organism evidence="2 3">
    <name type="scientific">Caenorhabditis tropicalis</name>
    <dbReference type="NCBI Taxonomy" id="1561998"/>
    <lineage>
        <taxon>Eukaryota</taxon>
        <taxon>Metazoa</taxon>
        <taxon>Ecdysozoa</taxon>
        <taxon>Nematoda</taxon>
        <taxon>Chromadorea</taxon>
        <taxon>Rhabditida</taxon>
        <taxon>Rhabditina</taxon>
        <taxon>Rhabditomorpha</taxon>
        <taxon>Rhabditoidea</taxon>
        <taxon>Rhabditidae</taxon>
        <taxon>Peloderinae</taxon>
        <taxon>Caenorhabditis</taxon>
    </lineage>
</organism>
<dbReference type="WBParaSite" id="Csp11.Scaffold630.g17906.t1">
    <property type="protein sequence ID" value="Csp11.Scaffold630.g17906.t1"/>
    <property type="gene ID" value="Csp11.Scaffold630.g17906"/>
</dbReference>
<evidence type="ECO:0000313" key="2">
    <source>
        <dbReference type="Proteomes" id="UP000095282"/>
    </source>
</evidence>
<protein>
    <submittedName>
        <fullName evidence="3">G_PROTEIN_RECEP_F1_2 domain-containing protein</fullName>
    </submittedName>
</protein>
<sequence>MIIELLIHPLIVITIVLLNCIMFLKLRQSRKLSKITSRKWDSRAEKVLTVTMILLLFPVIINSSVSMFEFFDSFHYYVYLIRPFSIDAQAHFITCYFYFTHPIFKKKEDKVVTVRSGATC</sequence>
<dbReference type="Proteomes" id="UP000095282">
    <property type="component" value="Unplaced"/>
</dbReference>
<feature type="transmembrane region" description="Helical" evidence="1">
    <location>
        <begin position="6"/>
        <end position="26"/>
    </location>
</feature>
<keyword evidence="2" id="KW-1185">Reference proteome</keyword>
<accession>A0A1I7UP15</accession>
<keyword evidence="1" id="KW-0812">Transmembrane</keyword>
<dbReference type="AlphaFoldDB" id="A0A1I7UP15"/>
<dbReference type="PANTHER" id="PTHR47516">
    <property type="entry name" value="SERPENTINE RECEPTOR, CLASS U-RELATED"/>
    <property type="match status" value="1"/>
</dbReference>
<evidence type="ECO:0000313" key="3">
    <source>
        <dbReference type="WBParaSite" id="Csp11.Scaffold630.g17906.t1"/>
    </source>
</evidence>